<proteinExistence type="predicted"/>
<dbReference type="Pfam" id="PF14397">
    <property type="entry name" value="ATPgrasp_ST"/>
    <property type="match status" value="1"/>
</dbReference>
<sequence>MGAVKMTSHKDRIFLNKDQHSVESAKDVLLQRPNSVISELQHQHRLIDEIFSNTLNTVRVRTYIDPAVGKSFVGCAVLKLGSEKSYPVDNWHAGGLVSTIDLESGMLGRAAAKTKSDEFIWYDSHPDTGVQITGKVVPFWDEITELANLATEAYGGTTSVGWDIAITPNGPVFIEGNNYPNLLMLQLGGGLLSNERIRKYYQFHGFSI</sequence>
<keyword evidence="3" id="KW-1185">Reference proteome</keyword>
<gene>
    <name evidence="2" type="ORF">G3T16_04180</name>
</gene>
<evidence type="ECO:0000313" key="2">
    <source>
        <dbReference type="EMBL" id="QIB64706.1"/>
    </source>
</evidence>
<dbReference type="EMBL" id="CP048711">
    <property type="protein sequence ID" value="QIB64706.1"/>
    <property type="molecule type" value="Genomic_DNA"/>
</dbReference>
<evidence type="ECO:0000313" key="3">
    <source>
        <dbReference type="Proteomes" id="UP000477680"/>
    </source>
</evidence>
<name>A0A6C0TY61_9GAMM</name>
<dbReference type="Proteomes" id="UP000477680">
    <property type="component" value="Chromosome"/>
</dbReference>
<reference evidence="2 3" key="1">
    <citation type="submission" date="2020-02" db="EMBL/GenBank/DDBJ databases">
        <title>Genome sequencing for Kineobactrum sp. M2.</title>
        <authorList>
            <person name="Park S.-J."/>
        </authorList>
    </citation>
    <scope>NUCLEOTIDE SEQUENCE [LARGE SCALE GENOMIC DNA]</scope>
    <source>
        <strain evidence="2 3">M2</strain>
    </source>
</reference>
<feature type="domain" description="Alpha-L-glutamate ligase-related protein ATP-grasp" evidence="1">
    <location>
        <begin position="34"/>
        <end position="192"/>
    </location>
</feature>
<evidence type="ECO:0000259" key="1">
    <source>
        <dbReference type="Pfam" id="PF14397"/>
    </source>
</evidence>
<dbReference type="Gene3D" id="3.30.470.20">
    <property type="entry name" value="ATP-grasp fold, B domain"/>
    <property type="match status" value="1"/>
</dbReference>
<dbReference type="AlphaFoldDB" id="A0A6C0TY61"/>
<accession>A0A6C0TY61</accession>
<dbReference type="KEGG" id="kim:G3T16_04180"/>
<organism evidence="2 3">
    <name type="scientific">Kineobactrum salinum</name>
    <dbReference type="NCBI Taxonomy" id="2708301"/>
    <lineage>
        <taxon>Bacteria</taxon>
        <taxon>Pseudomonadati</taxon>
        <taxon>Pseudomonadota</taxon>
        <taxon>Gammaproteobacteria</taxon>
        <taxon>Cellvibrionales</taxon>
        <taxon>Halieaceae</taxon>
        <taxon>Kineobactrum</taxon>
    </lineage>
</organism>
<dbReference type="InterPro" id="IPR039523">
    <property type="entry name" value="RimK-rel_E_lig_ATP-grasp"/>
</dbReference>
<protein>
    <recommendedName>
        <fullName evidence="1">Alpha-L-glutamate ligase-related protein ATP-grasp domain-containing protein</fullName>
    </recommendedName>
</protein>